<gene>
    <name evidence="1" type="ORF">HCBG_01305</name>
</gene>
<organism evidence="1 2">
    <name type="scientific">Ajellomyces capsulatus (strain G186AR / H82 / ATCC MYA-2454 / RMSCC 2432)</name>
    <name type="common">Darling's disease fungus</name>
    <name type="synonym">Histoplasma capsulatum</name>
    <dbReference type="NCBI Taxonomy" id="447093"/>
    <lineage>
        <taxon>Eukaryota</taxon>
        <taxon>Fungi</taxon>
        <taxon>Dikarya</taxon>
        <taxon>Ascomycota</taxon>
        <taxon>Pezizomycotina</taxon>
        <taxon>Eurotiomycetes</taxon>
        <taxon>Eurotiomycetidae</taxon>
        <taxon>Onygenales</taxon>
        <taxon>Ajellomycetaceae</taxon>
        <taxon>Histoplasma</taxon>
    </lineage>
</organism>
<dbReference type="AlphaFoldDB" id="C0NEI9"/>
<dbReference type="InParanoid" id="C0NEI9"/>
<dbReference type="HOGENOM" id="CLU_2145130_0_0_1"/>
<dbReference type="GeneID" id="69034322"/>
<sequence>MVAIQPANRIMTPDAITIKGRGVHITLHTGRHRERRTRMEKMHTLNPNNGHRILINIRIFTTTEGLTFTGTGPDSAHIAYQRCRRHGCYDGTGDAAGTVCAHGGCDVASAPG</sequence>
<dbReference type="Proteomes" id="UP000001631">
    <property type="component" value="Unassembled WGS sequence"/>
</dbReference>
<dbReference type="RefSeq" id="XP_045290141.1">
    <property type="nucleotide sequence ID" value="XM_045428355.1"/>
</dbReference>
<accession>C0NEI9</accession>
<proteinExistence type="predicted"/>
<evidence type="ECO:0000313" key="1">
    <source>
        <dbReference type="EMBL" id="EEH09660.1"/>
    </source>
</evidence>
<protein>
    <submittedName>
        <fullName evidence="1">Uncharacterized protein</fullName>
    </submittedName>
</protein>
<keyword evidence="2" id="KW-1185">Reference proteome</keyword>
<evidence type="ECO:0000313" key="2">
    <source>
        <dbReference type="Proteomes" id="UP000001631"/>
    </source>
</evidence>
<dbReference type="EMBL" id="GG663364">
    <property type="protein sequence ID" value="EEH09660.1"/>
    <property type="molecule type" value="Genomic_DNA"/>
</dbReference>
<name>C0NEI9_AJECG</name>
<reference evidence="1" key="1">
    <citation type="submission" date="2009-02" db="EMBL/GenBank/DDBJ databases">
        <title>The Genome Sequence of Ajellomyces capsulatus strain G186AR.</title>
        <authorList>
            <consortium name="The Broad Institute Genome Sequencing Platform"/>
            <person name="Champion M."/>
            <person name="Cuomo C."/>
            <person name="Ma L.-J."/>
            <person name="Henn M.R."/>
            <person name="Sil A."/>
            <person name="Goldman B."/>
            <person name="Young S.K."/>
            <person name="Kodira C.D."/>
            <person name="Zeng Q."/>
            <person name="Koehrsen M."/>
            <person name="Alvarado L."/>
            <person name="Berlin A."/>
            <person name="Borenstein D."/>
            <person name="Chen Z."/>
            <person name="Engels R."/>
            <person name="Freedman E."/>
            <person name="Gellesch M."/>
            <person name="Goldberg J."/>
            <person name="Griggs A."/>
            <person name="Gujja S."/>
            <person name="Heiman D."/>
            <person name="Hepburn T."/>
            <person name="Howarth C."/>
            <person name="Jen D."/>
            <person name="Larson L."/>
            <person name="Lewis B."/>
            <person name="Mehta T."/>
            <person name="Park D."/>
            <person name="Pearson M."/>
            <person name="Roberts A."/>
            <person name="Saif S."/>
            <person name="Shea T."/>
            <person name="Shenoy N."/>
            <person name="Sisk P."/>
            <person name="Stolte C."/>
            <person name="Sykes S."/>
            <person name="Walk T."/>
            <person name="White J."/>
            <person name="Yandava C."/>
            <person name="Klein B."/>
            <person name="McEwen J.G."/>
            <person name="Puccia R."/>
            <person name="Goldman G.H."/>
            <person name="Felipe M.S."/>
            <person name="Nino-Vega G."/>
            <person name="San-Blas G."/>
            <person name="Taylor J."/>
            <person name="Mendoza L."/>
            <person name="Galagan J."/>
            <person name="Nusbaum C."/>
            <person name="Birren B."/>
        </authorList>
    </citation>
    <scope>NUCLEOTIDE SEQUENCE</scope>
    <source>
        <strain evidence="1">G186AR</strain>
    </source>
</reference>